<feature type="region of interest" description="Disordered" evidence="1">
    <location>
        <begin position="45"/>
        <end position="125"/>
    </location>
</feature>
<protein>
    <submittedName>
        <fullName evidence="2">Uncharacterized protein</fullName>
    </submittedName>
</protein>
<feature type="compositionally biased region" description="Basic and acidic residues" evidence="1">
    <location>
        <begin position="63"/>
        <end position="78"/>
    </location>
</feature>
<evidence type="ECO:0000256" key="1">
    <source>
        <dbReference type="SAM" id="MobiDB-lite"/>
    </source>
</evidence>
<dbReference type="Proteomes" id="UP000800038">
    <property type="component" value="Unassembled WGS sequence"/>
</dbReference>
<sequence>MPLELPTRKASSKSTIGIRKSNISAPIDIDTVDYSASIAYHIDQTSMPETLPHNDTSVIEKSSFSKEEFSPLESHPDPRPSSFDDPQPPTPPSDFEKEPSPARLLPLGISKGGIAAFGGRPVCRH</sequence>
<gene>
    <name evidence="2" type="ORF">EJ02DRAFT_423201</name>
</gene>
<keyword evidence="3" id="KW-1185">Reference proteome</keyword>
<evidence type="ECO:0000313" key="2">
    <source>
        <dbReference type="EMBL" id="KAF1941225.1"/>
    </source>
</evidence>
<feature type="region of interest" description="Disordered" evidence="1">
    <location>
        <begin position="1"/>
        <end position="22"/>
    </location>
</feature>
<reference evidence="2" key="1">
    <citation type="journal article" date="2020" name="Stud. Mycol.">
        <title>101 Dothideomycetes genomes: a test case for predicting lifestyles and emergence of pathogens.</title>
        <authorList>
            <person name="Haridas S."/>
            <person name="Albert R."/>
            <person name="Binder M."/>
            <person name="Bloem J."/>
            <person name="Labutti K."/>
            <person name="Salamov A."/>
            <person name="Andreopoulos B."/>
            <person name="Baker S."/>
            <person name="Barry K."/>
            <person name="Bills G."/>
            <person name="Bluhm B."/>
            <person name="Cannon C."/>
            <person name="Castanera R."/>
            <person name="Culley D."/>
            <person name="Daum C."/>
            <person name="Ezra D."/>
            <person name="Gonzalez J."/>
            <person name="Henrissat B."/>
            <person name="Kuo A."/>
            <person name="Liang C."/>
            <person name="Lipzen A."/>
            <person name="Lutzoni F."/>
            <person name="Magnuson J."/>
            <person name="Mondo S."/>
            <person name="Nolan M."/>
            <person name="Ohm R."/>
            <person name="Pangilinan J."/>
            <person name="Park H.-J."/>
            <person name="Ramirez L."/>
            <person name="Alfaro M."/>
            <person name="Sun H."/>
            <person name="Tritt A."/>
            <person name="Yoshinaga Y."/>
            <person name="Zwiers L.-H."/>
            <person name="Turgeon B."/>
            <person name="Goodwin S."/>
            <person name="Spatafora J."/>
            <person name="Crous P."/>
            <person name="Grigoriev I."/>
        </authorList>
    </citation>
    <scope>NUCLEOTIDE SEQUENCE</scope>
    <source>
        <strain evidence="2">CBS 161.51</strain>
    </source>
</reference>
<feature type="compositionally biased region" description="Polar residues" evidence="1">
    <location>
        <begin position="45"/>
        <end position="59"/>
    </location>
</feature>
<name>A0A6A5SKP1_9PLEO</name>
<dbReference type="EMBL" id="ML976050">
    <property type="protein sequence ID" value="KAF1941225.1"/>
    <property type="molecule type" value="Genomic_DNA"/>
</dbReference>
<accession>A0A6A5SKP1</accession>
<dbReference type="AlphaFoldDB" id="A0A6A5SKP1"/>
<proteinExistence type="predicted"/>
<organism evidence="2 3">
    <name type="scientific">Clathrospora elynae</name>
    <dbReference type="NCBI Taxonomy" id="706981"/>
    <lineage>
        <taxon>Eukaryota</taxon>
        <taxon>Fungi</taxon>
        <taxon>Dikarya</taxon>
        <taxon>Ascomycota</taxon>
        <taxon>Pezizomycotina</taxon>
        <taxon>Dothideomycetes</taxon>
        <taxon>Pleosporomycetidae</taxon>
        <taxon>Pleosporales</taxon>
        <taxon>Diademaceae</taxon>
        <taxon>Clathrospora</taxon>
    </lineage>
</organism>
<evidence type="ECO:0000313" key="3">
    <source>
        <dbReference type="Proteomes" id="UP000800038"/>
    </source>
</evidence>